<name>A0A4S8K5Z0_MUSBA</name>
<dbReference type="SUPFAM" id="SSF47459">
    <property type="entry name" value="HLH, helix-loop-helix DNA-binding domain"/>
    <property type="match status" value="1"/>
</dbReference>
<dbReference type="InterPro" id="IPR011598">
    <property type="entry name" value="bHLH_dom"/>
</dbReference>
<dbReference type="GO" id="GO:0046983">
    <property type="term" value="F:protein dimerization activity"/>
    <property type="evidence" value="ECO:0007669"/>
    <property type="project" value="InterPro"/>
</dbReference>
<dbReference type="GO" id="GO:0003677">
    <property type="term" value="F:DNA binding"/>
    <property type="evidence" value="ECO:0007669"/>
    <property type="project" value="UniProtKB-KW"/>
</dbReference>
<dbReference type="InterPro" id="IPR045843">
    <property type="entry name" value="IND-like"/>
</dbReference>
<dbReference type="PROSITE" id="PS50888">
    <property type="entry name" value="BHLH"/>
    <property type="match status" value="1"/>
</dbReference>
<proteinExistence type="inferred from homology"/>
<comment type="similarity">
    <text evidence="2">Belongs to the bHLH protein family.</text>
</comment>
<protein>
    <recommendedName>
        <fullName evidence="8">BHLH domain-containing protein</fullName>
    </recommendedName>
</protein>
<evidence type="ECO:0000256" key="2">
    <source>
        <dbReference type="ARBA" id="ARBA00005510"/>
    </source>
</evidence>
<dbReference type="FunFam" id="4.10.280.10:FF:000053">
    <property type="entry name" value="BHLH transcription factor"/>
    <property type="match status" value="1"/>
</dbReference>
<keyword evidence="6" id="KW-0539">Nucleus</keyword>
<gene>
    <name evidence="9" type="ORF">C4D60_Mb08t23650</name>
</gene>
<feature type="domain" description="BHLH" evidence="8">
    <location>
        <begin position="77"/>
        <end position="126"/>
    </location>
</feature>
<reference evidence="9 10" key="1">
    <citation type="journal article" date="2019" name="Nat. Plants">
        <title>Genome sequencing of Musa balbisiana reveals subgenome evolution and function divergence in polyploid bananas.</title>
        <authorList>
            <person name="Yao X."/>
        </authorList>
    </citation>
    <scope>NUCLEOTIDE SEQUENCE [LARGE SCALE GENOMIC DNA]</scope>
    <source>
        <strain evidence="10">cv. DH-PKW</strain>
        <tissue evidence="9">Leaves</tissue>
    </source>
</reference>
<keyword evidence="5" id="KW-0804">Transcription</keyword>
<dbReference type="Pfam" id="PF00010">
    <property type="entry name" value="HLH"/>
    <property type="match status" value="1"/>
</dbReference>
<dbReference type="InterPro" id="IPR036638">
    <property type="entry name" value="HLH_DNA-bd_sf"/>
</dbReference>
<keyword evidence="4" id="KW-0238">DNA-binding</keyword>
<dbReference type="PANTHER" id="PTHR45914">
    <property type="entry name" value="TRANSCRIPTION FACTOR HEC3-RELATED"/>
    <property type="match status" value="1"/>
</dbReference>
<evidence type="ECO:0000313" key="10">
    <source>
        <dbReference type="Proteomes" id="UP000317650"/>
    </source>
</evidence>
<comment type="caution">
    <text evidence="9">The sequence shown here is derived from an EMBL/GenBank/DDBJ whole genome shotgun (WGS) entry which is preliminary data.</text>
</comment>
<evidence type="ECO:0000256" key="4">
    <source>
        <dbReference type="ARBA" id="ARBA00023125"/>
    </source>
</evidence>
<evidence type="ECO:0000256" key="7">
    <source>
        <dbReference type="SAM" id="MobiDB-lite"/>
    </source>
</evidence>
<comment type="subcellular location">
    <subcellularLocation>
        <location evidence="1">Nucleus</location>
    </subcellularLocation>
</comment>
<dbReference type="SMART" id="SM00353">
    <property type="entry name" value="HLH"/>
    <property type="match status" value="1"/>
</dbReference>
<sequence length="286" mass="32002">MMNLILQLAETDQVSTDPLREYFPTPTFADRQTPTHLSGNGDLSLVREMAFQIAAMQPIDIDPESARPPRKRRNVRVSKDPQSVAARLRRERISERIRVLQRMVPGGTKMDTASMLDEAVRYVKFLQTQVQSLEQAAAAGAVPPHGNCCSCFRDTYQLQNASKLVMNKTQISRKALQHSDLLRILLHVGASLLAKRDTRIKASTTTRTATRMRSSSHQPHLYIFVHHSSHLHGLVLQIPVMLMDLSHTNLMRNAEGNALNLLCFQPMALWDVGSSVLLTCACHCGT</sequence>
<dbReference type="Proteomes" id="UP000317650">
    <property type="component" value="Chromosome 8"/>
</dbReference>
<evidence type="ECO:0000259" key="8">
    <source>
        <dbReference type="PROSITE" id="PS50888"/>
    </source>
</evidence>
<evidence type="ECO:0000256" key="5">
    <source>
        <dbReference type="ARBA" id="ARBA00023163"/>
    </source>
</evidence>
<organism evidence="9 10">
    <name type="scientific">Musa balbisiana</name>
    <name type="common">Banana</name>
    <dbReference type="NCBI Taxonomy" id="52838"/>
    <lineage>
        <taxon>Eukaryota</taxon>
        <taxon>Viridiplantae</taxon>
        <taxon>Streptophyta</taxon>
        <taxon>Embryophyta</taxon>
        <taxon>Tracheophyta</taxon>
        <taxon>Spermatophyta</taxon>
        <taxon>Magnoliopsida</taxon>
        <taxon>Liliopsida</taxon>
        <taxon>Zingiberales</taxon>
        <taxon>Musaceae</taxon>
        <taxon>Musa</taxon>
    </lineage>
</organism>
<evidence type="ECO:0000256" key="6">
    <source>
        <dbReference type="ARBA" id="ARBA00023242"/>
    </source>
</evidence>
<accession>A0A4S8K5Z0</accession>
<evidence type="ECO:0000256" key="1">
    <source>
        <dbReference type="ARBA" id="ARBA00004123"/>
    </source>
</evidence>
<feature type="region of interest" description="Disordered" evidence="7">
    <location>
        <begin position="59"/>
        <end position="83"/>
    </location>
</feature>
<keyword evidence="3" id="KW-0805">Transcription regulation</keyword>
<dbReference type="GO" id="GO:0003700">
    <property type="term" value="F:DNA-binding transcription factor activity"/>
    <property type="evidence" value="ECO:0007669"/>
    <property type="project" value="InterPro"/>
</dbReference>
<evidence type="ECO:0000313" key="9">
    <source>
        <dbReference type="EMBL" id="THU70310.1"/>
    </source>
</evidence>
<dbReference type="GO" id="GO:0005634">
    <property type="term" value="C:nucleus"/>
    <property type="evidence" value="ECO:0007669"/>
    <property type="project" value="UniProtKB-SubCell"/>
</dbReference>
<evidence type="ECO:0000256" key="3">
    <source>
        <dbReference type="ARBA" id="ARBA00023015"/>
    </source>
</evidence>
<dbReference type="Gene3D" id="4.10.280.10">
    <property type="entry name" value="Helix-loop-helix DNA-binding domain"/>
    <property type="match status" value="1"/>
</dbReference>
<dbReference type="AlphaFoldDB" id="A0A4S8K5Z0"/>
<dbReference type="PANTHER" id="PTHR45914:SF54">
    <property type="entry name" value="OS08G0471401 PROTEIN"/>
    <property type="match status" value="1"/>
</dbReference>
<dbReference type="EMBL" id="PYDT01000002">
    <property type="protein sequence ID" value="THU70310.1"/>
    <property type="molecule type" value="Genomic_DNA"/>
</dbReference>
<keyword evidence="10" id="KW-1185">Reference proteome</keyword>